<keyword evidence="1" id="KW-1133">Transmembrane helix</keyword>
<evidence type="ECO:0000313" key="3">
    <source>
        <dbReference type="Proteomes" id="UP001497512"/>
    </source>
</evidence>
<keyword evidence="1" id="KW-0812">Transmembrane</keyword>
<organism evidence="2 3">
    <name type="scientific">Sphagnum troendelagicum</name>
    <dbReference type="NCBI Taxonomy" id="128251"/>
    <lineage>
        <taxon>Eukaryota</taxon>
        <taxon>Viridiplantae</taxon>
        <taxon>Streptophyta</taxon>
        <taxon>Embryophyta</taxon>
        <taxon>Bryophyta</taxon>
        <taxon>Sphagnophytina</taxon>
        <taxon>Sphagnopsida</taxon>
        <taxon>Sphagnales</taxon>
        <taxon>Sphagnaceae</taxon>
        <taxon>Sphagnum</taxon>
    </lineage>
</organism>
<protein>
    <submittedName>
        <fullName evidence="2">Uncharacterized protein</fullName>
    </submittedName>
</protein>
<gene>
    <name evidence="2" type="ORF">CSSPTR1EN2_LOCUS2678</name>
</gene>
<feature type="transmembrane region" description="Helical" evidence="1">
    <location>
        <begin position="320"/>
        <end position="345"/>
    </location>
</feature>
<sequence length="372" mass="39868">MGSVQSDSCQGSSPSSVPERGEYIVDSYLEELGADGVVITVLEIGHYRQPFQPSGRGMDLLHDLVRLRVRVGGREKLIQAEKFTGKIQISKVESSETNGAEIKHGPVEVEDCGEIGMGDLLAILKEHSPDYSLISDNCWKYADSTFRRLIRNFSAHRTISPERRSELEGFLNHPAPTMPDNVIFSCLSASLGGAGTATGLAFVASIGASVIGASAVAVNLFPPEQLAQLSVTLQSATVQDSLHFTCATLAKAGMHTVATGQVHAPAAVYQILSAPHTMQALAAAHSQAQTMLTALSPHLSVVATKLATVGKVVAVTVCHFFWPLAIAFGVAFALVVIIKLVQLLLEATPRGQRWLRKLRAFFSRRRTGPSTT</sequence>
<dbReference type="Proteomes" id="UP001497512">
    <property type="component" value="Chromosome 10"/>
</dbReference>
<keyword evidence="1" id="KW-0472">Membrane</keyword>
<name>A0ABP0TEQ8_9BRYO</name>
<evidence type="ECO:0000313" key="2">
    <source>
        <dbReference type="EMBL" id="CAK9194743.1"/>
    </source>
</evidence>
<dbReference type="EMBL" id="OZ019902">
    <property type="protein sequence ID" value="CAK9194743.1"/>
    <property type="molecule type" value="Genomic_DNA"/>
</dbReference>
<keyword evidence="3" id="KW-1185">Reference proteome</keyword>
<accession>A0ABP0TEQ8</accession>
<reference evidence="2" key="1">
    <citation type="submission" date="2024-02" db="EMBL/GenBank/DDBJ databases">
        <authorList>
            <consortium name="ELIXIR-Norway"/>
            <consortium name="Elixir Norway"/>
        </authorList>
    </citation>
    <scope>NUCLEOTIDE SEQUENCE</scope>
</reference>
<evidence type="ECO:0000256" key="1">
    <source>
        <dbReference type="SAM" id="Phobius"/>
    </source>
</evidence>
<proteinExistence type="predicted"/>